<organism evidence="4 5">
    <name type="scientific">Guyparkeria halophila</name>
    <dbReference type="NCBI Taxonomy" id="47960"/>
    <lineage>
        <taxon>Bacteria</taxon>
        <taxon>Pseudomonadati</taxon>
        <taxon>Pseudomonadota</taxon>
        <taxon>Gammaproteobacteria</taxon>
        <taxon>Chromatiales</taxon>
        <taxon>Thioalkalibacteraceae</taxon>
        <taxon>Guyparkeria</taxon>
    </lineage>
</organism>
<dbReference type="InterPro" id="IPR000644">
    <property type="entry name" value="CBS_dom"/>
</dbReference>
<evidence type="ECO:0000256" key="1">
    <source>
        <dbReference type="PROSITE-ProRule" id="PRU00703"/>
    </source>
</evidence>
<feature type="domain" description="CBS" evidence="3">
    <location>
        <begin position="236"/>
        <end position="294"/>
    </location>
</feature>
<dbReference type="SUPFAM" id="SSF51206">
    <property type="entry name" value="cAMP-binding domain-like"/>
    <property type="match status" value="1"/>
</dbReference>
<keyword evidence="1" id="KW-0129">CBS domain</keyword>
<protein>
    <submittedName>
        <fullName evidence="4">DUF294 nucleotidyltransferase-like domain-containing protein</fullName>
    </submittedName>
</protein>
<dbReference type="InterPro" id="IPR014710">
    <property type="entry name" value="RmlC-like_jellyroll"/>
</dbReference>
<dbReference type="Pfam" id="PF00027">
    <property type="entry name" value="cNMP_binding"/>
    <property type="match status" value="1"/>
</dbReference>
<name>A0ABZ0YVF7_9GAMM</name>
<evidence type="ECO:0000259" key="2">
    <source>
        <dbReference type="PROSITE" id="PS50042"/>
    </source>
</evidence>
<dbReference type="RefSeq" id="WP_322521031.1">
    <property type="nucleotide sequence ID" value="NZ_CP140153.1"/>
</dbReference>
<dbReference type="CDD" id="cd05401">
    <property type="entry name" value="NT_GlnE_GlnD_like"/>
    <property type="match status" value="1"/>
</dbReference>
<dbReference type="SUPFAM" id="SSF54631">
    <property type="entry name" value="CBS-domain pair"/>
    <property type="match status" value="1"/>
</dbReference>
<dbReference type="SMART" id="SM00116">
    <property type="entry name" value="CBS"/>
    <property type="match status" value="1"/>
</dbReference>
<evidence type="ECO:0000259" key="3">
    <source>
        <dbReference type="PROSITE" id="PS51371"/>
    </source>
</evidence>
<dbReference type="CDD" id="cd00038">
    <property type="entry name" value="CAP_ED"/>
    <property type="match status" value="1"/>
</dbReference>
<dbReference type="Pfam" id="PF10335">
    <property type="entry name" value="DUF294_C"/>
    <property type="match status" value="1"/>
</dbReference>
<dbReference type="Gene3D" id="3.10.580.10">
    <property type="entry name" value="CBS-domain"/>
    <property type="match status" value="1"/>
</dbReference>
<sequence>MGDPDPTDLSEAAREAFDALREIAPFDRIDPSILADAMQEGRIRRLEQGEVLLEPRMGPPATFFVLLSGRVDGLVEGSDGHPVWSLSRGDSFPLGALMEDRPVSTRQQVAEPGKAVTLPAKAFAQLRRESEAFDDFCTRRIGHLLTRGPAAEEIDDGAGPSGALLDPATPVRARMESRTLALDGDTTLAQAARELEAHGGEAILVHLPDGFGIATLRDLAFRGLTRPADTTLADIATRDPVGIDADTSLLEAAVALAEHGFHHLLVTERGRDEPLGVLDEAALYRVNAMTPGLLHQRIGRARDIEALAVIRHEVPGIVGALLESGSEFAPISRIVSGINDAITRRVIGLTFEDAPLPAELEWCWLTFGSEARSEQTLATDQDNGLVFSGPIEPQAARDHLLPLARRVNEALDQLGYPLCPGNIMASNPDLCLSVDEWNKRFRDWIDQGTPEHLLKASIFFDARGLAGSESLFEQWANAWREPAKKNSRFRRQLAANALRNQPPLTLFGGFRTRSRGGQRGIDIKLDGATPFVDAARIEALSQGSAATRTDQRLALVPERALPAEDLTAAYDFIQRLRLRHQYAQIQRGESPDNLIDPDRLDGLTQRLLKESFRIARKFQQHLSIAYQL</sequence>
<dbReference type="EMBL" id="CP140153">
    <property type="protein sequence ID" value="WQH16011.1"/>
    <property type="molecule type" value="Genomic_DNA"/>
</dbReference>
<dbReference type="Pfam" id="PF03445">
    <property type="entry name" value="DUF294"/>
    <property type="match status" value="1"/>
</dbReference>
<keyword evidence="5" id="KW-1185">Reference proteome</keyword>
<gene>
    <name evidence="4" type="ORF">SR882_09635</name>
</gene>
<dbReference type="Gene3D" id="2.60.120.10">
    <property type="entry name" value="Jelly Rolls"/>
    <property type="match status" value="1"/>
</dbReference>
<dbReference type="SMART" id="SM00100">
    <property type="entry name" value="cNMP"/>
    <property type="match status" value="1"/>
</dbReference>
<dbReference type="Proteomes" id="UP001327459">
    <property type="component" value="Chromosome"/>
</dbReference>
<dbReference type="InterPro" id="IPR005105">
    <property type="entry name" value="GlnD_Uridyltrans_N"/>
</dbReference>
<dbReference type="InterPro" id="IPR046342">
    <property type="entry name" value="CBS_dom_sf"/>
</dbReference>
<evidence type="ECO:0000313" key="5">
    <source>
        <dbReference type="Proteomes" id="UP001327459"/>
    </source>
</evidence>
<accession>A0ABZ0YVF7</accession>
<dbReference type="InterPro" id="IPR018821">
    <property type="entry name" value="DUF294_put_nucleoTrafse_sb-bd"/>
</dbReference>
<proteinExistence type="predicted"/>
<reference evidence="4 5" key="1">
    <citation type="submission" date="2023-11" db="EMBL/GenBank/DDBJ databases">
        <title>MicrobeMod: A computational toolkit for identifying prokaryotic methylation and restriction-modification with nanopore sequencing.</title>
        <authorList>
            <person name="Crits-Christoph A."/>
            <person name="Kang S.C."/>
            <person name="Lee H."/>
            <person name="Ostrov N."/>
        </authorList>
    </citation>
    <scope>NUCLEOTIDE SEQUENCE [LARGE SCALE GENOMIC DNA]</scope>
    <source>
        <strain evidence="4 5">ATCC 49870</strain>
    </source>
</reference>
<evidence type="ECO:0000313" key="4">
    <source>
        <dbReference type="EMBL" id="WQH16011.1"/>
    </source>
</evidence>
<dbReference type="InterPro" id="IPR018490">
    <property type="entry name" value="cNMP-bd_dom_sf"/>
</dbReference>
<dbReference type="InterPro" id="IPR000595">
    <property type="entry name" value="cNMP-bd_dom"/>
</dbReference>
<dbReference type="PROSITE" id="PS51371">
    <property type="entry name" value="CBS"/>
    <property type="match status" value="1"/>
</dbReference>
<feature type="domain" description="Cyclic nucleotide-binding" evidence="2">
    <location>
        <begin position="62"/>
        <end position="126"/>
    </location>
</feature>
<dbReference type="PROSITE" id="PS50042">
    <property type="entry name" value="CNMP_BINDING_3"/>
    <property type="match status" value="1"/>
</dbReference>
<dbReference type="Pfam" id="PF00571">
    <property type="entry name" value="CBS"/>
    <property type="match status" value="1"/>
</dbReference>